<reference evidence="2" key="1">
    <citation type="submission" date="2022-11" db="UniProtKB">
        <authorList>
            <consortium name="WormBaseParasite"/>
        </authorList>
    </citation>
    <scope>IDENTIFICATION</scope>
</reference>
<keyword evidence="1" id="KW-1185">Reference proteome</keyword>
<dbReference type="WBParaSite" id="nRc.2.0.1.t33381-RA">
    <property type="protein sequence ID" value="nRc.2.0.1.t33381-RA"/>
    <property type="gene ID" value="nRc.2.0.1.g33381"/>
</dbReference>
<dbReference type="Proteomes" id="UP000887565">
    <property type="component" value="Unplaced"/>
</dbReference>
<protein>
    <submittedName>
        <fullName evidence="2">Uncharacterized protein</fullName>
    </submittedName>
</protein>
<organism evidence="1 2">
    <name type="scientific">Romanomermis culicivorax</name>
    <name type="common">Nematode worm</name>
    <dbReference type="NCBI Taxonomy" id="13658"/>
    <lineage>
        <taxon>Eukaryota</taxon>
        <taxon>Metazoa</taxon>
        <taxon>Ecdysozoa</taxon>
        <taxon>Nematoda</taxon>
        <taxon>Enoplea</taxon>
        <taxon>Dorylaimia</taxon>
        <taxon>Mermithida</taxon>
        <taxon>Mermithoidea</taxon>
        <taxon>Mermithidae</taxon>
        <taxon>Romanomermis</taxon>
    </lineage>
</organism>
<sequence>MIIMLDVFSCSADTDSLADKGRLPFLAEVHQERQDFLGPTFRNCKKISQVMKFMRTVVLLYTCLEIS</sequence>
<name>A0A915K3V0_ROMCU</name>
<proteinExistence type="predicted"/>
<dbReference type="AlphaFoldDB" id="A0A915K3V0"/>
<accession>A0A915K3V0</accession>
<evidence type="ECO:0000313" key="1">
    <source>
        <dbReference type="Proteomes" id="UP000887565"/>
    </source>
</evidence>
<evidence type="ECO:0000313" key="2">
    <source>
        <dbReference type="WBParaSite" id="nRc.2.0.1.t33381-RA"/>
    </source>
</evidence>